<dbReference type="EMBL" id="FNVO01000016">
    <property type="protein sequence ID" value="SEG83518.1"/>
    <property type="molecule type" value="Genomic_DNA"/>
</dbReference>
<proteinExistence type="predicted"/>
<dbReference type="Gene3D" id="3.40.50.1390">
    <property type="entry name" value="Resolvase, N-terminal catalytic domain"/>
    <property type="match status" value="1"/>
</dbReference>
<evidence type="ECO:0000313" key="1">
    <source>
        <dbReference type="EMBL" id="SEG83518.1"/>
    </source>
</evidence>
<name>A0A1H6DDT1_9ACTN</name>
<dbReference type="AlphaFoldDB" id="A0A1H6DDT1"/>
<dbReference type="SUPFAM" id="SSF53041">
    <property type="entry name" value="Resolvase-like"/>
    <property type="match status" value="1"/>
</dbReference>
<dbReference type="InterPro" id="IPR036162">
    <property type="entry name" value="Resolvase-like_N_sf"/>
</dbReference>
<keyword evidence="2" id="KW-1185">Reference proteome</keyword>
<organism evidence="1 2">
    <name type="scientific">Thermomonospora echinospora</name>
    <dbReference type="NCBI Taxonomy" id="1992"/>
    <lineage>
        <taxon>Bacteria</taxon>
        <taxon>Bacillati</taxon>
        <taxon>Actinomycetota</taxon>
        <taxon>Actinomycetes</taxon>
        <taxon>Streptosporangiales</taxon>
        <taxon>Thermomonosporaceae</taxon>
        <taxon>Thermomonospora</taxon>
    </lineage>
</organism>
<sequence>MLVIWETARGDRKLARWIEFLDLCRDLGILIHVTSHQHTYDVRKRRDYKTLAEEGLDSADDSELTSERLLRDKRKAAKRGLPHGRHLYGYKRIYEIGEDNRRRLVGVVPDEEVRTAVGRGGTVTEYTHAGVCAAVAGTSSFQGLLVCRRSGWPDGRRGRAFER</sequence>
<dbReference type="Proteomes" id="UP000236723">
    <property type="component" value="Unassembled WGS sequence"/>
</dbReference>
<evidence type="ECO:0008006" key="3">
    <source>
        <dbReference type="Google" id="ProtNLM"/>
    </source>
</evidence>
<accession>A0A1H6DDT1</accession>
<gene>
    <name evidence="1" type="ORF">SAMN04489712_11611</name>
</gene>
<protein>
    <recommendedName>
        <fullName evidence="3">Resolvase, N terminal domain</fullName>
    </recommendedName>
</protein>
<dbReference type="GO" id="GO:0000150">
    <property type="term" value="F:DNA strand exchange activity"/>
    <property type="evidence" value="ECO:0007669"/>
    <property type="project" value="InterPro"/>
</dbReference>
<evidence type="ECO:0000313" key="2">
    <source>
        <dbReference type="Proteomes" id="UP000236723"/>
    </source>
</evidence>
<reference evidence="2" key="1">
    <citation type="submission" date="2016-10" db="EMBL/GenBank/DDBJ databases">
        <authorList>
            <person name="Varghese N."/>
            <person name="Submissions S."/>
        </authorList>
    </citation>
    <scope>NUCLEOTIDE SEQUENCE [LARGE SCALE GENOMIC DNA]</scope>
    <source>
        <strain evidence="2">DSM 43163</strain>
    </source>
</reference>
<dbReference type="GO" id="GO:0003677">
    <property type="term" value="F:DNA binding"/>
    <property type="evidence" value="ECO:0007669"/>
    <property type="project" value="InterPro"/>
</dbReference>